<dbReference type="PATRIC" id="fig|292563.3.peg.1894"/>
<keyword evidence="2" id="KW-1185">Reference proteome</keyword>
<dbReference type="HOGENOM" id="CLU_103758_0_0_3"/>
<proteinExistence type="predicted"/>
<evidence type="ECO:0008006" key="3">
    <source>
        <dbReference type="Google" id="ProtNLM"/>
    </source>
</evidence>
<dbReference type="BioCyc" id="CSTA292563:G1353-1820-MONOMER"/>
<dbReference type="eggNOG" id="COG4849">
    <property type="taxonomic scope" value="Bacteria"/>
</dbReference>
<gene>
    <name evidence="1" type="ordered locus">Cyast_1812</name>
</gene>
<dbReference type="STRING" id="292563.Cyast_1812"/>
<dbReference type="Proteomes" id="UP000010483">
    <property type="component" value="Chromosome"/>
</dbReference>
<dbReference type="EMBL" id="CP003940">
    <property type="protein sequence ID" value="AFZ47768.1"/>
    <property type="molecule type" value="Genomic_DNA"/>
</dbReference>
<reference evidence="2" key="1">
    <citation type="journal article" date="2013" name="Proc. Natl. Acad. Sci. U.S.A.">
        <title>Improving the coverage of the cyanobacterial phylum using diversity-driven genome sequencing.</title>
        <authorList>
            <person name="Shih P.M."/>
            <person name="Wu D."/>
            <person name="Latifi A."/>
            <person name="Axen S.D."/>
            <person name="Fewer D.P."/>
            <person name="Talla E."/>
            <person name="Calteau A."/>
            <person name="Cai F."/>
            <person name="Tandeau de Marsac N."/>
            <person name="Rippka R."/>
            <person name="Herdman M."/>
            <person name="Sivonen K."/>
            <person name="Coursin T."/>
            <person name="Laurent T."/>
            <person name="Goodwin L."/>
            <person name="Nolan M."/>
            <person name="Davenport K.W."/>
            <person name="Han C.S."/>
            <person name="Rubin E.M."/>
            <person name="Eisen J.A."/>
            <person name="Woyke T."/>
            <person name="Gugger M."/>
            <person name="Kerfeld C.A."/>
        </authorList>
    </citation>
    <scope>NUCLEOTIDE SEQUENCE [LARGE SCALE GENOMIC DNA]</scope>
    <source>
        <strain evidence="2">ATCC 29140 / PCC 7202</strain>
    </source>
</reference>
<protein>
    <recommendedName>
        <fullName evidence="3">Nucleotidyl transferase AbiEii/AbiGii toxin family protein</fullName>
    </recommendedName>
</protein>
<evidence type="ECO:0000313" key="1">
    <source>
        <dbReference type="EMBL" id="AFZ47768.1"/>
    </source>
</evidence>
<organism evidence="1 2">
    <name type="scientific">Cyanobacterium stanieri (strain ATCC 29140 / PCC 7202)</name>
    <dbReference type="NCBI Taxonomy" id="292563"/>
    <lineage>
        <taxon>Bacteria</taxon>
        <taxon>Bacillati</taxon>
        <taxon>Cyanobacteriota</taxon>
        <taxon>Cyanophyceae</taxon>
        <taxon>Oscillatoriophycideae</taxon>
        <taxon>Chroococcales</taxon>
        <taxon>Geminocystaceae</taxon>
        <taxon>Cyanobacterium</taxon>
    </lineage>
</organism>
<dbReference type="KEGG" id="csn:Cyast_1812"/>
<name>K9YNV5_CYASC</name>
<sequence length="227" mass="26028">MVNPQIKNLERVAELLAPIPTRFIFTGGATIILYVYEILHDELRPTLDVDCVMEVFSRVEYYALAQKLREIGLEEYVTKDAPLCRWKYDNLVIDIMPCDSNILGFTNRWYREGLSNCINYTLPNGRIIEIFAPVYLLATKVEAFLGRGKDLRLSKDIEDVIILLDGCEGLEASFYEASAEVQQFLSTWFLDNLRQLEEAVFCFVPASSVGREDIVIDLLDKFAHIRS</sequence>
<dbReference type="AlphaFoldDB" id="K9YNV5"/>
<evidence type="ECO:0000313" key="2">
    <source>
        <dbReference type="Proteomes" id="UP000010483"/>
    </source>
</evidence>
<accession>K9YNV5</accession>